<accession>A0A839DX59</accession>
<dbReference type="AlphaFoldDB" id="A0A839DX59"/>
<proteinExistence type="predicted"/>
<evidence type="ECO:0000256" key="1">
    <source>
        <dbReference type="SAM" id="MobiDB-lite"/>
    </source>
</evidence>
<feature type="region of interest" description="Disordered" evidence="1">
    <location>
        <begin position="1"/>
        <end position="57"/>
    </location>
</feature>
<keyword evidence="3" id="KW-1185">Reference proteome</keyword>
<gene>
    <name evidence="2" type="ORF">FHX42_002163</name>
</gene>
<reference evidence="2 3" key="1">
    <citation type="submission" date="2020-07" db="EMBL/GenBank/DDBJ databases">
        <title>Sequencing the genomes of 1000 actinobacteria strains.</title>
        <authorList>
            <person name="Klenk H.-P."/>
        </authorList>
    </citation>
    <scope>NUCLEOTIDE SEQUENCE [LARGE SCALE GENOMIC DNA]</scope>
    <source>
        <strain evidence="2 3">DSM 45975</strain>
    </source>
</reference>
<dbReference type="EMBL" id="JACGWZ010000002">
    <property type="protein sequence ID" value="MBA8824816.1"/>
    <property type="molecule type" value="Genomic_DNA"/>
</dbReference>
<protein>
    <submittedName>
        <fullName evidence="2">Uncharacterized protein</fullName>
    </submittedName>
</protein>
<comment type="caution">
    <text evidence="2">The sequence shown here is derived from an EMBL/GenBank/DDBJ whole genome shotgun (WGS) entry which is preliminary data.</text>
</comment>
<name>A0A839DX59_9PSEU</name>
<organism evidence="2 3">
    <name type="scientific">Halosaccharopolyspora lacisalsi</name>
    <dbReference type="NCBI Taxonomy" id="1000566"/>
    <lineage>
        <taxon>Bacteria</taxon>
        <taxon>Bacillati</taxon>
        <taxon>Actinomycetota</taxon>
        <taxon>Actinomycetes</taxon>
        <taxon>Pseudonocardiales</taxon>
        <taxon>Pseudonocardiaceae</taxon>
        <taxon>Halosaccharopolyspora</taxon>
    </lineage>
</organism>
<evidence type="ECO:0000313" key="2">
    <source>
        <dbReference type="EMBL" id="MBA8824816.1"/>
    </source>
</evidence>
<sequence length="94" mass="9635">MSDVVGVGFDRTGTASTKAAPEHLGSGGAGFPRPVRSPPATASLSGRGTGAGLRREEVSRRVCTRTGCFEIGDVPGLGADRSALDDFPLHEPRA</sequence>
<dbReference type="Proteomes" id="UP000569329">
    <property type="component" value="Unassembled WGS sequence"/>
</dbReference>
<evidence type="ECO:0000313" key="3">
    <source>
        <dbReference type="Proteomes" id="UP000569329"/>
    </source>
</evidence>